<dbReference type="Gene3D" id="2.40.160.10">
    <property type="entry name" value="Porin"/>
    <property type="match status" value="1"/>
</dbReference>
<dbReference type="Proteomes" id="UP000248079">
    <property type="component" value="Unassembled WGS sequence"/>
</dbReference>
<comment type="caution">
    <text evidence="2">The sequence shown here is derived from an EMBL/GenBank/DDBJ whole genome shotgun (WGS) entry which is preliminary data.</text>
</comment>
<keyword evidence="3" id="KW-1185">Reference proteome</keyword>
<dbReference type="InterPro" id="IPR023614">
    <property type="entry name" value="Porin_dom_sf"/>
</dbReference>
<dbReference type="RefSeq" id="WP_110360370.1">
    <property type="nucleotide sequence ID" value="NZ_QFLI01000003.1"/>
</dbReference>
<organism evidence="2 3">
    <name type="scientific">Marinifilum breve</name>
    <dbReference type="NCBI Taxonomy" id="2184082"/>
    <lineage>
        <taxon>Bacteria</taxon>
        <taxon>Pseudomonadati</taxon>
        <taxon>Bacteroidota</taxon>
        <taxon>Bacteroidia</taxon>
        <taxon>Marinilabiliales</taxon>
        <taxon>Marinifilaceae</taxon>
    </lineage>
</organism>
<protein>
    <recommendedName>
        <fullName evidence="4">Porin</fullName>
    </recommendedName>
</protein>
<dbReference type="EMBL" id="QFLI01000003">
    <property type="protein sequence ID" value="PXY01558.1"/>
    <property type="molecule type" value="Genomic_DNA"/>
</dbReference>
<accession>A0A2V3ZYR5</accession>
<dbReference type="AlphaFoldDB" id="A0A2V3ZYR5"/>
<gene>
    <name evidence="2" type="ORF">DF185_08725</name>
</gene>
<feature type="signal peptide" evidence="1">
    <location>
        <begin position="1"/>
        <end position="21"/>
    </location>
</feature>
<dbReference type="OrthoDB" id="1116797at2"/>
<proteinExistence type="predicted"/>
<evidence type="ECO:0000256" key="1">
    <source>
        <dbReference type="SAM" id="SignalP"/>
    </source>
</evidence>
<dbReference type="SUPFAM" id="SSF56935">
    <property type="entry name" value="Porins"/>
    <property type="match status" value="1"/>
</dbReference>
<evidence type="ECO:0000313" key="3">
    <source>
        <dbReference type="Proteomes" id="UP000248079"/>
    </source>
</evidence>
<reference evidence="2 3" key="1">
    <citation type="submission" date="2018-05" db="EMBL/GenBank/DDBJ databases">
        <title>Marinifilum breve JC075T sp. nov., a marine bacterium isolated from Yongle Blue Hole in the South China Sea.</title>
        <authorList>
            <person name="Fu T."/>
        </authorList>
    </citation>
    <scope>NUCLEOTIDE SEQUENCE [LARGE SCALE GENOMIC DNA]</scope>
    <source>
        <strain evidence="2 3">JC075</strain>
    </source>
</reference>
<feature type="chain" id="PRO_5016101611" description="Porin" evidence="1">
    <location>
        <begin position="22"/>
        <end position="343"/>
    </location>
</feature>
<name>A0A2V3ZYR5_9BACT</name>
<evidence type="ECO:0000313" key="2">
    <source>
        <dbReference type="EMBL" id="PXY01558.1"/>
    </source>
</evidence>
<keyword evidence="1" id="KW-0732">Signal</keyword>
<evidence type="ECO:0008006" key="4">
    <source>
        <dbReference type="Google" id="ProtNLM"/>
    </source>
</evidence>
<sequence>MKGKKLFISAIALFLGFAAVAQEKSEFTPSGKVNGKVFFNYHYDMTDGEDQESSFEIKRAYFGYDYNIAKGLKASITLDVGKNDGGSDYTAYLKKAQLEWKASSAVKVSLGMIGTVQFKEQEKFWGYRYIMKSFNDQYGFGSSADLGIKANFKLSDAFSANAFVINGEGYKKVQDEDGKQRVGASLIYKNKGFIAKAYVDANSDKVAQEDGSEDDVTTSALAFFAGYKFSDKFRLAAEYNMLTNGTKYSRVAEDHDMEGLSVYSTYTFDKKWEIFGRYDYLTSNTLEGETEKWNAKNGSAITAGVQYAPVKNVKVAFNYQGFNFKQEGIDTNSLLYVNLEFKF</sequence>